<keyword evidence="2" id="KW-0560">Oxidoreductase</keyword>
<evidence type="ECO:0000313" key="4">
    <source>
        <dbReference type="Proteomes" id="UP000799536"/>
    </source>
</evidence>
<dbReference type="EMBL" id="ML993884">
    <property type="protein sequence ID" value="KAF2204125.1"/>
    <property type="molecule type" value="Genomic_DNA"/>
</dbReference>
<protein>
    <submittedName>
        <fullName evidence="3">NAD(P)-binding protein</fullName>
    </submittedName>
</protein>
<dbReference type="Proteomes" id="UP000799536">
    <property type="component" value="Unassembled WGS sequence"/>
</dbReference>
<accession>A0A9P4N1S6</accession>
<comment type="caution">
    <text evidence="3">The sequence shown here is derived from an EMBL/GenBank/DDBJ whole genome shotgun (WGS) entry which is preliminary data.</text>
</comment>
<dbReference type="InterPro" id="IPR036291">
    <property type="entry name" value="NAD(P)-bd_dom_sf"/>
</dbReference>
<dbReference type="SUPFAM" id="SSF51735">
    <property type="entry name" value="NAD(P)-binding Rossmann-fold domains"/>
    <property type="match status" value="1"/>
</dbReference>
<organism evidence="3 4">
    <name type="scientific">Delitschia confertaspora ATCC 74209</name>
    <dbReference type="NCBI Taxonomy" id="1513339"/>
    <lineage>
        <taxon>Eukaryota</taxon>
        <taxon>Fungi</taxon>
        <taxon>Dikarya</taxon>
        <taxon>Ascomycota</taxon>
        <taxon>Pezizomycotina</taxon>
        <taxon>Dothideomycetes</taxon>
        <taxon>Pleosporomycetidae</taxon>
        <taxon>Pleosporales</taxon>
        <taxon>Delitschiaceae</taxon>
        <taxon>Delitschia</taxon>
    </lineage>
</organism>
<evidence type="ECO:0000313" key="3">
    <source>
        <dbReference type="EMBL" id="KAF2204125.1"/>
    </source>
</evidence>
<reference evidence="3" key="1">
    <citation type="journal article" date="2020" name="Stud. Mycol.">
        <title>101 Dothideomycetes genomes: a test case for predicting lifestyles and emergence of pathogens.</title>
        <authorList>
            <person name="Haridas S."/>
            <person name="Albert R."/>
            <person name="Binder M."/>
            <person name="Bloem J."/>
            <person name="Labutti K."/>
            <person name="Salamov A."/>
            <person name="Andreopoulos B."/>
            <person name="Baker S."/>
            <person name="Barry K."/>
            <person name="Bills G."/>
            <person name="Bluhm B."/>
            <person name="Cannon C."/>
            <person name="Castanera R."/>
            <person name="Culley D."/>
            <person name="Daum C."/>
            <person name="Ezra D."/>
            <person name="Gonzalez J."/>
            <person name="Henrissat B."/>
            <person name="Kuo A."/>
            <person name="Liang C."/>
            <person name="Lipzen A."/>
            <person name="Lutzoni F."/>
            <person name="Magnuson J."/>
            <person name="Mondo S."/>
            <person name="Nolan M."/>
            <person name="Ohm R."/>
            <person name="Pangilinan J."/>
            <person name="Park H.-J."/>
            <person name="Ramirez L."/>
            <person name="Alfaro M."/>
            <person name="Sun H."/>
            <person name="Tritt A."/>
            <person name="Yoshinaga Y."/>
            <person name="Zwiers L.-H."/>
            <person name="Turgeon B."/>
            <person name="Goodwin S."/>
            <person name="Spatafora J."/>
            <person name="Crous P."/>
            <person name="Grigoriev I."/>
        </authorList>
    </citation>
    <scope>NUCLEOTIDE SEQUENCE</scope>
    <source>
        <strain evidence="3">ATCC 74209</strain>
    </source>
</reference>
<dbReference type="OrthoDB" id="5336600at2759"/>
<dbReference type="GO" id="GO:0016491">
    <property type="term" value="F:oxidoreductase activity"/>
    <property type="evidence" value="ECO:0007669"/>
    <property type="project" value="UniProtKB-KW"/>
</dbReference>
<dbReference type="AlphaFoldDB" id="A0A9P4N1S6"/>
<dbReference type="PANTHER" id="PTHR43669">
    <property type="entry name" value="5-KETO-D-GLUCONATE 5-REDUCTASE"/>
    <property type="match status" value="1"/>
</dbReference>
<comment type="similarity">
    <text evidence="1">Belongs to the short-chain dehydrogenases/reductases (SDR) family.</text>
</comment>
<sequence length="238" mass="26114">MSQSSPIFLLLGFGDNVGQQTAARFHSGGYRVAVVSRSVEAQNFPAYLTIKADLSFLGSVASVFSEVREKLGEPSVVLYNAVFFKPPGAENILDISASDLQTSATINYISPVLAAQEAIKSFSRLEDDASSTKAFLYTGNCLNERIIPRLWNLGVMKTATFQVLQVLAEEYANKGYRFHYVDERTDMGAPMYVGLNGDAHATIFWDIVSSEKPYSTTVTFSKARGIVKFESVYLANKG</sequence>
<dbReference type="InterPro" id="IPR002347">
    <property type="entry name" value="SDR_fam"/>
</dbReference>
<evidence type="ECO:0000256" key="1">
    <source>
        <dbReference type="ARBA" id="ARBA00006484"/>
    </source>
</evidence>
<keyword evidence="4" id="KW-1185">Reference proteome</keyword>
<gene>
    <name evidence="3" type="ORF">GQ43DRAFT_388616</name>
</gene>
<proteinExistence type="inferred from homology"/>
<dbReference type="PANTHER" id="PTHR43669:SF4">
    <property type="entry name" value="SHORT-CHAIN DEHYDROGENASE"/>
    <property type="match status" value="1"/>
</dbReference>
<dbReference type="Pfam" id="PF13561">
    <property type="entry name" value="adh_short_C2"/>
    <property type="match status" value="1"/>
</dbReference>
<name>A0A9P4N1S6_9PLEO</name>
<dbReference type="Gene3D" id="3.40.50.720">
    <property type="entry name" value="NAD(P)-binding Rossmann-like Domain"/>
    <property type="match status" value="1"/>
</dbReference>
<evidence type="ECO:0000256" key="2">
    <source>
        <dbReference type="ARBA" id="ARBA00023002"/>
    </source>
</evidence>